<dbReference type="InterPro" id="IPR025332">
    <property type="entry name" value="DUF4238"/>
</dbReference>
<comment type="caution">
    <text evidence="1">The sequence shown here is derived from an EMBL/GenBank/DDBJ whole genome shotgun (WGS) entry which is preliminary data.</text>
</comment>
<reference evidence="1 2" key="1">
    <citation type="journal article" date="2024" name="FEMS Microbiol. Lett.">
        <title>Xanthomonas protegens sp. nov., a novel rice seed-associated bacterium, provides in vivo protection against X. oryzae pv. oryzae, the bacterial leaf blight pathogen.</title>
        <authorList>
            <person name="Rana R."/>
            <person name="Sharma A."/>
            <person name="Madhavan V.N."/>
            <person name="Korpole S."/>
            <person name="Sonti R.V."/>
            <person name="Patel H.K."/>
            <person name="Patil P.B."/>
        </authorList>
    </citation>
    <scope>NUCLEOTIDE SEQUENCE [LARGE SCALE GENOMIC DNA]</scope>
    <source>
        <strain evidence="1 2">PPL118</strain>
    </source>
</reference>
<gene>
    <name evidence="1" type="ORF">PIQ37_06140</name>
</gene>
<evidence type="ECO:0000313" key="2">
    <source>
        <dbReference type="Proteomes" id="UP001486626"/>
    </source>
</evidence>
<name>A0ABU9L8U0_9XANT</name>
<proteinExistence type="predicted"/>
<organism evidence="1 2">
    <name type="scientific">Xanthomonas protegens</name>
    <dbReference type="NCBI Taxonomy" id="3380705"/>
    <lineage>
        <taxon>Bacteria</taxon>
        <taxon>Pseudomonadati</taxon>
        <taxon>Pseudomonadota</taxon>
        <taxon>Gammaproteobacteria</taxon>
        <taxon>Lysobacterales</taxon>
        <taxon>Lysobacteraceae</taxon>
        <taxon>Xanthomonas</taxon>
    </lineage>
</organism>
<evidence type="ECO:0000313" key="1">
    <source>
        <dbReference type="EMBL" id="MEL4890997.1"/>
    </source>
</evidence>
<dbReference type="EMBL" id="JAQJCQ010000003">
    <property type="protein sequence ID" value="MEL4890997.1"/>
    <property type="molecule type" value="Genomic_DNA"/>
</dbReference>
<protein>
    <submittedName>
        <fullName evidence="1">DUF4238 domain-containing protein</fullName>
    </submittedName>
</protein>
<dbReference type="Proteomes" id="UP001486626">
    <property type="component" value="Unassembled WGS sequence"/>
</dbReference>
<dbReference type="RefSeq" id="WP_342072775.1">
    <property type="nucleotide sequence ID" value="NZ_JAQJCQ010000003.1"/>
</dbReference>
<accession>A0ABU9L8U0</accession>
<keyword evidence="2" id="KW-1185">Reference proteome</keyword>
<sequence>MSSQDIPQNRPKHQHWVPQFYLRYYATPETRKTKQPKVWIFSRDESDGDEKLTNIRNVCGQRYLYSPAIGAGERDWTLEDLLRDLESDLARIWPALAEDYVALDGTSLRKIVALFLAVTYLRHPDVRAQTESIHARLVEAYDAAPKRPDGTPDVEAMESNGKSYSVSTEGWHDYRAWGKAEHDRFFAHLVRSNAIRIAEHLMQKRWSIVVANEDAFITSDKPVGLQHETKEKFGIEGQGTIITFPISPTRLLVLDDMHSEPANQYYLLKEGNGAAFNFTIWRSASRFLITGRSVPEVLTEMLSLDDGDAAT</sequence>
<dbReference type="Pfam" id="PF14022">
    <property type="entry name" value="DUF4238"/>
    <property type="match status" value="1"/>
</dbReference>